<evidence type="ECO:0000313" key="6">
    <source>
        <dbReference type="EMBL" id="AEG17254.1"/>
    </source>
</evidence>
<keyword evidence="2 3" id="KW-0378">Hydrolase</keyword>
<dbReference type="STRING" id="868131.MSWAN_0208"/>
<dbReference type="OrthoDB" id="92928at2157"/>
<dbReference type="AlphaFoldDB" id="F6D1M6"/>
<dbReference type="eggNOG" id="arCOG04727">
    <property type="taxonomic scope" value="Archaea"/>
</dbReference>
<dbReference type="GO" id="GO:0006189">
    <property type="term" value="P:'de novo' IMP biosynthetic process"/>
    <property type="evidence" value="ECO:0007669"/>
    <property type="project" value="UniProtKB-UniRule"/>
</dbReference>
<dbReference type="PIRSF" id="PIRSF004866">
    <property type="entry name" value="IMP_cclhdr_arch"/>
    <property type="match status" value="1"/>
</dbReference>
<proteinExistence type="inferred from homology"/>
<dbReference type="HAMAP" id="MF_00705">
    <property type="entry name" value="IMP_cyclohydrol"/>
    <property type="match status" value="1"/>
</dbReference>
<name>F6D1M6_METPW</name>
<evidence type="ECO:0000256" key="4">
    <source>
        <dbReference type="NCBIfam" id="TIGR01922"/>
    </source>
</evidence>
<dbReference type="RefSeq" id="WP_013824756.1">
    <property type="nucleotide sequence ID" value="NC_015574.1"/>
</dbReference>
<dbReference type="Proteomes" id="UP000009231">
    <property type="component" value="Chromosome"/>
</dbReference>
<protein>
    <recommendedName>
        <fullName evidence="3 4">IMP cyclohydrolase</fullName>
        <ecNumber evidence="3 4">3.5.4.10</ecNumber>
    </recommendedName>
    <alternativeName>
        <fullName evidence="3">IMP synthase</fullName>
    </alternativeName>
    <alternativeName>
        <fullName evidence="3">Inosinicase</fullName>
    </alternativeName>
</protein>
<dbReference type="Pfam" id="PF07826">
    <property type="entry name" value="IMP_cyclohyd"/>
    <property type="match status" value="1"/>
</dbReference>
<organism evidence="6 7">
    <name type="scientific">Methanobacterium paludis (strain DSM 25820 / JCM 18151 / SWAN1)</name>
    <dbReference type="NCBI Taxonomy" id="868131"/>
    <lineage>
        <taxon>Archaea</taxon>
        <taxon>Methanobacteriati</taxon>
        <taxon>Methanobacteriota</taxon>
        <taxon>Methanomada group</taxon>
        <taxon>Methanobacteria</taxon>
        <taxon>Methanobacteriales</taxon>
        <taxon>Methanobacteriaceae</taxon>
        <taxon>Methanobacterium</taxon>
    </lineage>
</organism>
<dbReference type="InterPro" id="IPR036795">
    <property type="entry name" value="IMP_cyclohydrolase-like_sf"/>
</dbReference>
<keyword evidence="7" id="KW-1185">Reference proteome</keyword>
<evidence type="ECO:0000313" key="7">
    <source>
        <dbReference type="Proteomes" id="UP000009231"/>
    </source>
</evidence>
<comment type="catalytic activity">
    <reaction evidence="3">
        <text>IMP + H2O = 5-formamido-1-(5-phospho-D-ribosyl)imidazole-4-carboxamide</text>
        <dbReference type="Rhea" id="RHEA:18445"/>
        <dbReference type="ChEBI" id="CHEBI:15377"/>
        <dbReference type="ChEBI" id="CHEBI:58053"/>
        <dbReference type="ChEBI" id="CHEBI:58467"/>
        <dbReference type="EC" id="3.5.4.10"/>
    </reaction>
</comment>
<evidence type="ECO:0000256" key="3">
    <source>
        <dbReference type="HAMAP-Rule" id="MF_00705"/>
    </source>
</evidence>
<comment type="function">
    <text evidence="3">Catalyzes the cyclization of 5-formylamidoimidazole-4-carboxamide ribonucleotide to IMP.</text>
</comment>
<dbReference type="GO" id="GO:0003937">
    <property type="term" value="F:IMP cyclohydrolase activity"/>
    <property type="evidence" value="ECO:0007669"/>
    <property type="project" value="UniProtKB-UniRule"/>
</dbReference>
<reference evidence="6 7" key="1">
    <citation type="journal article" date="2014" name="Int. J. Syst. Evol. Microbiol.">
        <title>Methanobacterium paludis sp. nov. and a novel strain of Methanobacterium lacus isolated from northern peatlands.</title>
        <authorList>
            <person name="Cadillo-Quiroz H."/>
            <person name="Brauer S.L."/>
            <person name="Goodson N."/>
            <person name="Yavitt J.B."/>
            <person name="Zinder S.H."/>
        </authorList>
    </citation>
    <scope>NUCLEOTIDE SEQUENCE [LARGE SCALE GENOMIC DNA]</scope>
    <source>
        <strain evidence="7">DSM 25820 / JCM 18151 / SWAN1</strain>
    </source>
</reference>
<dbReference type="HOGENOM" id="CLU_1352116_0_0_2"/>
<comment type="pathway">
    <text evidence="3">Purine metabolism; IMP biosynthesis via de novo pathway; IMP from 5-formamido-1-(5-phospho-D-ribosyl)imidazole-4-carboxamide: step 1/1.</text>
</comment>
<dbReference type="Gene3D" id="3.60.20.20">
    <property type="entry name" value="Inosine monophosphate cyclohydrolase-like"/>
    <property type="match status" value="1"/>
</dbReference>
<dbReference type="GeneID" id="10667686"/>
<keyword evidence="1 3" id="KW-0658">Purine biosynthesis</keyword>
<accession>F6D1M6</accession>
<evidence type="ECO:0000256" key="1">
    <source>
        <dbReference type="ARBA" id="ARBA00022755"/>
    </source>
</evidence>
<dbReference type="EC" id="3.5.4.10" evidence="3 4"/>
<dbReference type="UniPathway" id="UPA00074">
    <property type="reaction ID" value="UER00135"/>
</dbReference>
<gene>
    <name evidence="3" type="primary">purO</name>
    <name evidence="6" type="ordered locus">MSWAN_0208</name>
</gene>
<feature type="domain" description="Inosine monophosphate cyclohydrolase-like" evidence="5">
    <location>
        <begin position="2"/>
        <end position="192"/>
    </location>
</feature>
<dbReference type="EMBL" id="CP002772">
    <property type="protein sequence ID" value="AEG17254.1"/>
    <property type="molecule type" value="Genomic_DNA"/>
</dbReference>
<dbReference type="NCBIfam" id="TIGR01922">
    <property type="entry name" value="purO_arch"/>
    <property type="match status" value="1"/>
</dbReference>
<evidence type="ECO:0000256" key="2">
    <source>
        <dbReference type="ARBA" id="ARBA00022801"/>
    </source>
</evidence>
<dbReference type="SUPFAM" id="SSF75569">
    <property type="entry name" value="Archaeal IMP cyclohydrolase PurO"/>
    <property type="match status" value="1"/>
</dbReference>
<dbReference type="NCBIfam" id="NF003167">
    <property type="entry name" value="PRK04151.1"/>
    <property type="match status" value="1"/>
</dbReference>
<dbReference type="InterPro" id="IPR010191">
    <property type="entry name" value="IMP_cyclohydrolase"/>
</dbReference>
<evidence type="ECO:0000259" key="5">
    <source>
        <dbReference type="Pfam" id="PF07826"/>
    </source>
</evidence>
<dbReference type="KEGG" id="mew:MSWAN_0208"/>
<comment type="similarity">
    <text evidence="3">Belongs to the archaeal IMP cyclohydrolase family.</text>
</comment>
<sequence length="203" mass="22235">MYLGRILAVGNTEKGKFVSYRVSSRSFPNRIARSFENRVSIVPTEGNEKDVFENPYITYNCIRIVDDVAVVSNGAHTDVIADKIDLGMNVRDSIALSLLSMDYEKDDYNTPRIAGVVSPREGTYIGIVTHKGLIVEKVEEGKAAYISTYEQTKPAYVKFTADTAASAAQFIIDGGKFVEFTNPVTSAAAFGSPNGKKWDISSI</sequence>
<dbReference type="InterPro" id="IPR020600">
    <property type="entry name" value="IMP_cyclohydrolase-like"/>
</dbReference>